<dbReference type="Proteomes" id="UP000325606">
    <property type="component" value="Chromosome"/>
</dbReference>
<evidence type="ECO:0000256" key="4">
    <source>
        <dbReference type="ARBA" id="ARBA00022556"/>
    </source>
</evidence>
<evidence type="ECO:0000256" key="6">
    <source>
        <dbReference type="ARBA" id="ARBA00022801"/>
    </source>
</evidence>
<keyword evidence="9 10" id="KW-0464">Manganese</keyword>
<feature type="binding site" evidence="10">
    <location>
        <position position="196"/>
    </location>
    <ligand>
        <name>substrate</name>
    </ligand>
</feature>
<dbReference type="GO" id="GO:0009245">
    <property type="term" value="P:lipid A biosynthetic process"/>
    <property type="evidence" value="ECO:0007669"/>
    <property type="project" value="UniProtKB-UniRule"/>
</dbReference>
<dbReference type="EMBL" id="CP044222">
    <property type="protein sequence ID" value="QEW06521.1"/>
    <property type="molecule type" value="Genomic_DNA"/>
</dbReference>
<feature type="binding site" evidence="10">
    <location>
        <position position="196"/>
    </location>
    <ligand>
        <name>Mn(2+)</name>
        <dbReference type="ChEBI" id="CHEBI:29035"/>
        <label>2</label>
    </ligand>
</feature>
<dbReference type="CDD" id="cd07398">
    <property type="entry name" value="MPP_YbbF-LpxH"/>
    <property type="match status" value="1"/>
</dbReference>
<feature type="binding site" evidence="10">
    <location>
        <position position="79"/>
    </location>
    <ligand>
        <name>Mn(2+)</name>
        <dbReference type="ChEBI" id="CHEBI:29035"/>
        <label>2</label>
    </ligand>
</feature>
<dbReference type="InterPro" id="IPR010138">
    <property type="entry name" value="UDP-diacylglucosamine_Hdrlase"/>
</dbReference>
<feature type="binding site" evidence="10">
    <location>
        <position position="41"/>
    </location>
    <ligand>
        <name>Mn(2+)</name>
        <dbReference type="ChEBI" id="CHEBI:29035"/>
        <label>2</label>
    </ligand>
</feature>
<sequence length="241" mass="27069">MSLILISDIHLQPGRPDLSAGLSRFLDNLDRDCQQLYLLGDLFEYWIGDDAPLPGAEQLAEQLHGLSDRGIQLFFQAGNRDFLVGQQWLKQAGTQLLPEAFKLRFPDGVMTLLMHGDQLCTDDTAYQAFRQQVRDPDWQQAFLHKSVDERIAIAEQLRTESKKQGAAKTDAIMDVSPATVQQVMEKAAVSRLIHGHTHRPAVHQLELTSGMAERMVLGDWGKKGWYIKADTTGTRLLSFAI</sequence>
<dbReference type="RefSeq" id="WP_151054940.1">
    <property type="nucleotide sequence ID" value="NZ_CP044222.1"/>
</dbReference>
<evidence type="ECO:0000313" key="13">
    <source>
        <dbReference type="Proteomes" id="UP000325606"/>
    </source>
</evidence>
<comment type="pathway">
    <text evidence="10">Glycolipid biosynthesis; lipid IV(A) biosynthesis; lipid IV(A) from (3R)-3-hydroxytetradecanoyl-[acyl-carrier-protein] and UDP-N-acetyl-alpha-D-glucosamine: step 4/6.</text>
</comment>
<evidence type="ECO:0000256" key="5">
    <source>
        <dbReference type="ARBA" id="ARBA00022723"/>
    </source>
</evidence>
<comment type="subcellular location">
    <subcellularLocation>
        <location evidence="10">Cell inner membrane</location>
        <topology evidence="10">Peripheral membrane protein</topology>
        <orientation evidence="10">Cytoplasmic side</orientation>
    </subcellularLocation>
</comment>
<evidence type="ECO:0000259" key="11">
    <source>
        <dbReference type="Pfam" id="PF00149"/>
    </source>
</evidence>
<evidence type="ECO:0000256" key="8">
    <source>
        <dbReference type="ARBA" id="ARBA00023136"/>
    </source>
</evidence>
<comment type="caution">
    <text evidence="10">Lacks conserved residue(s) required for the propagation of feature annotation.</text>
</comment>
<dbReference type="PANTHER" id="PTHR34990">
    <property type="entry name" value="UDP-2,3-DIACYLGLUCOSAMINE HYDROLASE-RELATED"/>
    <property type="match status" value="1"/>
</dbReference>
<dbReference type="KEGG" id="nik:F5I99_08355"/>
<reference evidence="12 13" key="1">
    <citation type="submission" date="2019-09" db="EMBL/GenBank/DDBJ databases">
        <title>Nitrincola iocasae sp. nov., a bacterium isolated from the sediment collected at a cold seep field in South China Sea.</title>
        <authorList>
            <person name="Zhang H."/>
            <person name="Wang H."/>
            <person name="Li C."/>
        </authorList>
    </citation>
    <scope>NUCLEOTIDE SEQUENCE [LARGE SCALE GENOMIC DNA]</scope>
    <source>
        <strain evidence="12 13">KXZD1103</strain>
    </source>
</reference>
<dbReference type="UniPathway" id="UPA00359">
    <property type="reaction ID" value="UER00480"/>
</dbReference>
<comment type="cofactor">
    <cofactor evidence="10">
        <name>Mn(2+)</name>
        <dbReference type="ChEBI" id="CHEBI:29035"/>
    </cofactor>
    <text evidence="10">Binds 2 Mn(2+) ions per subunit in a binuclear metal center.</text>
</comment>
<keyword evidence="5 10" id="KW-0479">Metal-binding</keyword>
<protein>
    <recommendedName>
        <fullName evidence="10">UDP-2,3-diacylglucosamine hydrolase</fullName>
        <ecNumber evidence="10">3.6.1.54</ecNumber>
    </recommendedName>
    <alternativeName>
        <fullName evidence="10">UDP-2,3-diacylglucosamine diphosphatase</fullName>
    </alternativeName>
</protein>
<gene>
    <name evidence="10" type="primary">lpxH</name>
    <name evidence="12" type="ORF">F5I99_08355</name>
</gene>
<feature type="binding site" evidence="10">
    <location>
        <position position="10"/>
    </location>
    <ligand>
        <name>Mn(2+)</name>
        <dbReference type="ChEBI" id="CHEBI:29035"/>
        <label>1</label>
    </ligand>
</feature>
<dbReference type="Gene3D" id="3.60.21.10">
    <property type="match status" value="1"/>
</dbReference>
<dbReference type="GO" id="GO:0019897">
    <property type="term" value="C:extrinsic component of plasma membrane"/>
    <property type="evidence" value="ECO:0007669"/>
    <property type="project" value="UniProtKB-UniRule"/>
</dbReference>
<dbReference type="Pfam" id="PF00149">
    <property type="entry name" value="Metallophos"/>
    <property type="match status" value="1"/>
</dbReference>
<dbReference type="GO" id="GO:0030145">
    <property type="term" value="F:manganese ion binding"/>
    <property type="evidence" value="ECO:0007669"/>
    <property type="project" value="UniProtKB-UniRule"/>
</dbReference>
<evidence type="ECO:0000313" key="12">
    <source>
        <dbReference type="EMBL" id="QEW06521.1"/>
    </source>
</evidence>
<feature type="binding site" evidence="10">
    <location>
        <position position="168"/>
    </location>
    <ligand>
        <name>substrate</name>
    </ligand>
</feature>
<keyword evidence="13" id="KW-1185">Reference proteome</keyword>
<feature type="binding site" evidence="10">
    <location>
        <position position="123"/>
    </location>
    <ligand>
        <name>substrate</name>
    </ligand>
</feature>
<evidence type="ECO:0000256" key="3">
    <source>
        <dbReference type="ARBA" id="ARBA00022519"/>
    </source>
</evidence>
<dbReference type="NCBIfam" id="TIGR01854">
    <property type="entry name" value="lipid_A_lpxH"/>
    <property type="match status" value="1"/>
</dbReference>
<keyword evidence="1 10" id="KW-1003">Cell membrane</keyword>
<dbReference type="PANTHER" id="PTHR34990:SF1">
    <property type="entry name" value="UDP-2,3-DIACYLGLUCOSAMINE HYDROLASE"/>
    <property type="match status" value="1"/>
</dbReference>
<evidence type="ECO:0000256" key="1">
    <source>
        <dbReference type="ARBA" id="ARBA00022475"/>
    </source>
</evidence>
<keyword evidence="2 10" id="KW-0444">Lipid biosynthesis</keyword>
<dbReference type="AlphaFoldDB" id="A0A5J6LED5"/>
<evidence type="ECO:0000256" key="2">
    <source>
        <dbReference type="ARBA" id="ARBA00022516"/>
    </source>
</evidence>
<proteinExistence type="inferred from homology"/>
<evidence type="ECO:0000256" key="7">
    <source>
        <dbReference type="ARBA" id="ARBA00023098"/>
    </source>
</evidence>
<dbReference type="NCBIfam" id="NF003743">
    <property type="entry name" value="PRK05340.1"/>
    <property type="match status" value="1"/>
</dbReference>
<keyword evidence="4 10" id="KW-0441">Lipid A biosynthesis</keyword>
<feature type="binding site" evidence="10">
    <location>
        <position position="8"/>
    </location>
    <ligand>
        <name>Mn(2+)</name>
        <dbReference type="ChEBI" id="CHEBI:29035"/>
        <label>1</label>
    </ligand>
</feature>
<keyword evidence="7 10" id="KW-0443">Lipid metabolism</keyword>
<feature type="binding site" evidence="10">
    <location>
        <begin position="79"/>
        <end position="80"/>
    </location>
    <ligand>
        <name>substrate</name>
    </ligand>
</feature>
<dbReference type="SUPFAM" id="SSF56300">
    <property type="entry name" value="Metallo-dependent phosphatases"/>
    <property type="match status" value="1"/>
</dbReference>
<keyword evidence="3 10" id="KW-0997">Cell inner membrane</keyword>
<dbReference type="InterPro" id="IPR004843">
    <property type="entry name" value="Calcineurin-like_PHP"/>
</dbReference>
<organism evidence="12 13">
    <name type="scientific">Nitrincola iocasae</name>
    <dbReference type="NCBI Taxonomy" id="2614693"/>
    <lineage>
        <taxon>Bacteria</taxon>
        <taxon>Pseudomonadati</taxon>
        <taxon>Pseudomonadota</taxon>
        <taxon>Gammaproteobacteria</taxon>
        <taxon>Oceanospirillales</taxon>
        <taxon>Oceanospirillaceae</taxon>
        <taxon>Nitrincola</taxon>
    </lineage>
</organism>
<feature type="binding site" evidence="10">
    <location>
        <position position="41"/>
    </location>
    <ligand>
        <name>Mn(2+)</name>
        <dbReference type="ChEBI" id="CHEBI:29035"/>
        <label>1</label>
    </ligand>
</feature>
<comment type="catalytic activity">
    <reaction evidence="10">
        <text>UDP-2-N,3-O-bis[(3R)-3-hydroxytetradecanoyl]-alpha-D-glucosamine + H2O = 2-N,3-O-bis[(3R)-3-hydroxytetradecanoyl]-alpha-D-glucosaminyl 1-phosphate + UMP + 2 H(+)</text>
        <dbReference type="Rhea" id="RHEA:25213"/>
        <dbReference type="ChEBI" id="CHEBI:15377"/>
        <dbReference type="ChEBI" id="CHEBI:15378"/>
        <dbReference type="ChEBI" id="CHEBI:57865"/>
        <dbReference type="ChEBI" id="CHEBI:57957"/>
        <dbReference type="ChEBI" id="CHEBI:78847"/>
        <dbReference type="EC" id="3.6.1.54"/>
    </reaction>
</comment>
<feature type="domain" description="Calcineurin-like phosphoesterase" evidence="11">
    <location>
        <begin position="1"/>
        <end position="200"/>
    </location>
</feature>
<dbReference type="HAMAP" id="MF_00575">
    <property type="entry name" value="LpxH"/>
    <property type="match status" value="1"/>
</dbReference>
<keyword evidence="6 10" id="KW-0378">Hydrolase</keyword>
<evidence type="ECO:0000256" key="9">
    <source>
        <dbReference type="ARBA" id="ARBA00023211"/>
    </source>
</evidence>
<comment type="function">
    <text evidence="10">Hydrolyzes the pyrophosphate bond of UDP-2,3-diacylglucosamine to yield 2,3-diacylglucosamine 1-phosphate (lipid X) and UMP by catalyzing the attack of water at the alpha-P atom. Involved in the biosynthesis of lipid A, a phosphorylated glycolipid that anchors the lipopolysaccharide to the outer membrane of the cell.</text>
</comment>
<comment type="similarity">
    <text evidence="10">Belongs to the LpxH family.</text>
</comment>
<feature type="binding site" evidence="10">
    <location>
        <position position="198"/>
    </location>
    <ligand>
        <name>Mn(2+)</name>
        <dbReference type="ChEBI" id="CHEBI:29035"/>
        <label>1</label>
    </ligand>
</feature>
<evidence type="ECO:0000256" key="10">
    <source>
        <dbReference type="HAMAP-Rule" id="MF_00575"/>
    </source>
</evidence>
<feature type="binding site" evidence="10">
    <location>
        <position position="115"/>
    </location>
    <ligand>
        <name>Mn(2+)</name>
        <dbReference type="ChEBI" id="CHEBI:29035"/>
        <label>2</label>
    </ligand>
</feature>
<feature type="binding site" evidence="10">
    <location>
        <position position="161"/>
    </location>
    <ligand>
        <name>substrate</name>
    </ligand>
</feature>
<accession>A0A5J6LED5</accession>
<keyword evidence="8 10" id="KW-0472">Membrane</keyword>
<dbReference type="EC" id="3.6.1.54" evidence="10"/>
<dbReference type="InterPro" id="IPR043461">
    <property type="entry name" value="LpxH-like"/>
</dbReference>
<name>A0A5J6LED5_9GAMM</name>
<dbReference type="GO" id="GO:0005737">
    <property type="term" value="C:cytoplasm"/>
    <property type="evidence" value="ECO:0007669"/>
    <property type="project" value="InterPro"/>
</dbReference>
<dbReference type="InterPro" id="IPR029052">
    <property type="entry name" value="Metallo-depent_PP-like"/>
</dbReference>
<dbReference type="GO" id="GO:0008758">
    <property type="term" value="F:UDP-2,3-diacylglucosamine hydrolase activity"/>
    <property type="evidence" value="ECO:0007669"/>
    <property type="project" value="UniProtKB-UniRule"/>
</dbReference>